<dbReference type="InterPro" id="IPR002491">
    <property type="entry name" value="ABC_transptr_periplasmic_BD"/>
</dbReference>
<gene>
    <name evidence="7" type="ORF">F7Q93_17350</name>
</gene>
<reference evidence="7" key="1">
    <citation type="submission" date="2019-09" db="EMBL/GenBank/DDBJ databases">
        <title>Draft genome sequences of 48 bacterial type strains from the CCUG.</title>
        <authorList>
            <person name="Tunovic T."/>
            <person name="Pineiro-Iglesias B."/>
            <person name="Unosson C."/>
            <person name="Inganas E."/>
            <person name="Ohlen M."/>
            <person name="Cardew S."/>
            <person name="Jensie-Markopoulos S."/>
            <person name="Salva-Serra F."/>
            <person name="Jaen-Luchoro D."/>
            <person name="Karlsson R."/>
            <person name="Svensson-Stadler L."/>
            <person name="Chun J."/>
            <person name="Moore E."/>
        </authorList>
    </citation>
    <scope>NUCLEOTIDE SEQUENCE</scope>
    <source>
        <strain evidence="7">CCUG 50899</strain>
    </source>
</reference>
<dbReference type="Gene3D" id="3.40.50.1980">
    <property type="entry name" value="Nitrogenase molybdenum iron protein domain"/>
    <property type="match status" value="2"/>
</dbReference>
<dbReference type="AlphaFoldDB" id="A0A643EWT5"/>
<evidence type="ECO:0000256" key="5">
    <source>
        <dbReference type="ARBA" id="ARBA00022729"/>
    </source>
</evidence>
<dbReference type="PANTHER" id="PTHR30532">
    <property type="entry name" value="IRON III DICITRATE-BINDING PERIPLASMIC PROTEIN"/>
    <property type="match status" value="1"/>
</dbReference>
<dbReference type="Pfam" id="PF01497">
    <property type="entry name" value="Peripla_BP_2"/>
    <property type="match status" value="1"/>
</dbReference>
<comment type="subcellular location">
    <subcellularLocation>
        <location evidence="1">Cell envelope</location>
    </subcellularLocation>
</comment>
<dbReference type="InterPro" id="IPR051313">
    <property type="entry name" value="Bact_iron-sidero_bind"/>
</dbReference>
<dbReference type="PROSITE" id="PS50983">
    <property type="entry name" value="FE_B12_PBP"/>
    <property type="match status" value="1"/>
</dbReference>
<protein>
    <recommendedName>
        <fullName evidence="6">Fe/B12 periplasmic-binding domain-containing protein</fullName>
    </recommendedName>
</protein>
<keyword evidence="4" id="KW-0408">Iron</keyword>
<sequence length="247" mass="27319">MAITEKARFQSYFGDTLAAQEVLDLGPPWEPNLELIEILKPSLIYTSNYTHLIQSQLMKIAPTEVSDLHGGRRDQMQRCVDFAVKISRRLPSSATSDRLTSLVSGLKRTKDMLRSTDRRDAVCIYLHNNARFANVFGPGSFPGNVLEHVGLKNGWRGPSNDNGFAYVGIERLAALKGTRLYILGDGDVTRVTLRKLESSAIWNAIPAVQQQEVVLLPNIPMYGALSTAVKLSEQLVAGIKPDQNGRI</sequence>
<keyword evidence="3" id="KW-0813">Transport</keyword>
<dbReference type="RefSeq" id="WP_128094558.1">
    <property type="nucleotide sequence ID" value="NZ_JBHEEN010000007.1"/>
</dbReference>
<organism evidence="7">
    <name type="scientific">Brucella pituitosa</name>
    <dbReference type="NCBI Taxonomy" id="571256"/>
    <lineage>
        <taxon>Bacteria</taxon>
        <taxon>Pseudomonadati</taxon>
        <taxon>Pseudomonadota</taxon>
        <taxon>Alphaproteobacteria</taxon>
        <taxon>Hyphomicrobiales</taxon>
        <taxon>Brucellaceae</taxon>
        <taxon>Brucella/Ochrobactrum group</taxon>
        <taxon>Brucella</taxon>
    </lineage>
</organism>
<comment type="caution">
    <text evidence="7">The sequence shown here is derived from an EMBL/GenBank/DDBJ whole genome shotgun (WGS) entry which is preliminary data.</text>
</comment>
<evidence type="ECO:0000256" key="2">
    <source>
        <dbReference type="ARBA" id="ARBA00008814"/>
    </source>
</evidence>
<accession>A0A643EWT5</accession>
<dbReference type="SUPFAM" id="SSF53807">
    <property type="entry name" value="Helical backbone' metal receptor"/>
    <property type="match status" value="1"/>
</dbReference>
<keyword evidence="5" id="KW-0732">Signal</keyword>
<dbReference type="GO" id="GO:1901678">
    <property type="term" value="P:iron coordination entity transport"/>
    <property type="evidence" value="ECO:0007669"/>
    <property type="project" value="UniProtKB-ARBA"/>
</dbReference>
<feature type="domain" description="Fe/B12 periplasmic-binding" evidence="6">
    <location>
        <begin position="1"/>
        <end position="243"/>
    </location>
</feature>
<evidence type="ECO:0000256" key="3">
    <source>
        <dbReference type="ARBA" id="ARBA00022448"/>
    </source>
</evidence>
<dbReference type="EMBL" id="VZPE01000007">
    <property type="protein sequence ID" value="KAB0569490.1"/>
    <property type="molecule type" value="Genomic_DNA"/>
</dbReference>
<evidence type="ECO:0000256" key="1">
    <source>
        <dbReference type="ARBA" id="ARBA00004196"/>
    </source>
</evidence>
<keyword evidence="4" id="KW-0410">Iron transport</keyword>
<dbReference type="PANTHER" id="PTHR30532:SF1">
    <property type="entry name" value="IRON(3+)-HYDROXAMATE-BINDING PROTEIN FHUD"/>
    <property type="match status" value="1"/>
</dbReference>
<evidence type="ECO:0000256" key="4">
    <source>
        <dbReference type="ARBA" id="ARBA00022496"/>
    </source>
</evidence>
<dbReference type="GO" id="GO:0030288">
    <property type="term" value="C:outer membrane-bounded periplasmic space"/>
    <property type="evidence" value="ECO:0007669"/>
    <property type="project" value="TreeGrafter"/>
</dbReference>
<keyword evidence="4" id="KW-0406">Ion transport</keyword>
<dbReference type="PRINTS" id="PR01715">
    <property type="entry name" value="FERRIBNDNGPP"/>
</dbReference>
<name>A0A643EWT5_9HYPH</name>
<evidence type="ECO:0000259" key="6">
    <source>
        <dbReference type="PROSITE" id="PS50983"/>
    </source>
</evidence>
<evidence type="ECO:0000313" key="7">
    <source>
        <dbReference type="EMBL" id="KAB0569490.1"/>
    </source>
</evidence>
<comment type="similarity">
    <text evidence="2">Belongs to the bacterial solute-binding protein 8 family.</text>
</comment>
<proteinExistence type="inferred from homology"/>